<comment type="caution">
    <text evidence="3">The sequence shown here is derived from an EMBL/GenBank/DDBJ whole genome shotgun (WGS) entry which is preliminary data.</text>
</comment>
<reference evidence="3 4" key="1">
    <citation type="submission" date="2022-11" db="EMBL/GenBank/DDBJ databases">
        <title>Minimal conservation of predation-associated metabolite biosynthetic gene clusters underscores biosynthetic potential of Myxococcota including descriptions for ten novel species: Archangium lansinium sp. nov., Myxococcus landrumus sp. nov., Nannocystis bai.</title>
        <authorList>
            <person name="Ahearne A."/>
            <person name="Stevens C."/>
            <person name="Dowd S."/>
        </authorList>
    </citation>
    <scope>NUCLEOTIDE SEQUENCE [LARGE SCALE GENOMIC DNA]</scope>
    <source>
        <strain evidence="3 4">BB15-2</strain>
    </source>
</reference>
<evidence type="ECO:0000256" key="2">
    <source>
        <dbReference type="SAM" id="SignalP"/>
    </source>
</evidence>
<name>A0ABT5DSW0_9BACT</name>
<dbReference type="PROSITE" id="PS51257">
    <property type="entry name" value="PROKAR_LIPOPROTEIN"/>
    <property type="match status" value="1"/>
</dbReference>
<dbReference type="RefSeq" id="WP_272085217.1">
    <property type="nucleotide sequence ID" value="NZ_JAQNDL010000001.1"/>
</dbReference>
<feature type="region of interest" description="Disordered" evidence="1">
    <location>
        <begin position="44"/>
        <end position="72"/>
    </location>
</feature>
<gene>
    <name evidence="3" type="ORF">POL25_07475</name>
</gene>
<accession>A0ABT5DSW0</accession>
<dbReference type="Proteomes" id="UP001221686">
    <property type="component" value="Unassembled WGS sequence"/>
</dbReference>
<protein>
    <submittedName>
        <fullName evidence="3">Uncharacterized protein</fullName>
    </submittedName>
</protein>
<evidence type="ECO:0000256" key="1">
    <source>
        <dbReference type="SAM" id="MobiDB-lite"/>
    </source>
</evidence>
<proteinExistence type="predicted"/>
<keyword evidence="4" id="KW-1185">Reference proteome</keyword>
<evidence type="ECO:0000313" key="3">
    <source>
        <dbReference type="EMBL" id="MDC0716726.1"/>
    </source>
</evidence>
<keyword evidence="2" id="KW-0732">Signal</keyword>
<feature type="signal peptide" evidence="2">
    <location>
        <begin position="1"/>
        <end position="15"/>
    </location>
</feature>
<organism evidence="3 4">
    <name type="scientific">Nannocystis bainbridge</name>
    <dbReference type="NCBI Taxonomy" id="2995303"/>
    <lineage>
        <taxon>Bacteria</taxon>
        <taxon>Pseudomonadati</taxon>
        <taxon>Myxococcota</taxon>
        <taxon>Polyangia</taxon>
        <taxon>Nannocystales</taxon>
        <taxon>Nannocystaceae</taxon>
        <taxon>Nannocystis</taxon>
    </lineage>
</organism>
<dbReference type="EMBL" id="JAQNDL010000001">
    <property type="protein sequence ID" value="MDC0716726.1"/>
    <property type="molecule type" value="Genomic_DNA"/>
</dbReference>
<feature type="chain" id="PRO_5047333986" evidence="2">
    <location>
        <begin position="16"/>
        <end position="260"/>
    </location>
</feature>
<evidence type="ECO:0000313" key="4">
    <source>
        <dbReference type="Proteomes" id="UP001221686"/>
    </source>
</evidence>
<feature type="compositionally biased region" description="Low complexity" evidence="1">
    <location>
        <begin position="44"/>
        <end position="67"/>
    </location>
</feature>
<sequence>MRLALPLLATTLALAACPGRGSDSDTDAITTTTTTATTDTTATTTDTTATTTTTTTASTDPTAPTTALTGGDVVPCEDRLPPAGSPCAVEGEVCQQGDDLCVEFVGATCEAGAWVHFTNQPGAECEDGDCDPSNPPLEGDPCAVEGASCSTDCSDQCSFCNAWVCSEGAWQRVEVFPEPCLECEALCDLVIVPMCAGGPPDPAACVAGCEESKAGACKAEFSDLRACAGEQPTFTCDAAERPLVAGCEDPFAAFYACSMP</sequence>